<gene>
    <name evidence="5" type="ORF">CONCODRAFT_20717</name>
</gene>
<evidence type="ECO:0000256" key="2">
    <source>
        <dbReference type="RuleBase" id="RU003494"/>
    </source>
</evidence>
<comment type="similarity">
    <text evidence="1 2">Belongs to the GST superfamily.</text>
</comment>
<dbReference type="AlphaFoldDB" id="A0A137NRV1"/>
<dbReference type="OrthoDB" id="422574at2759"/>
<dbReference type="GO" id="GO:0016740">
    <property type="term" value="F:transferase activity"/>
    <property type="evidence" value="ECO:0007669"/>
    <property type="project" value="UniProtKB-KW"/>
</dbReference>
<evidence type="ECO:0000313" key="6">
    <source>
        <dbReference type="Proteomes" id="UP000070444"/>
    </source>
</evidence>
<dbReference type="EMBL" id="KQ964874">
    <property type="protein sequence ID" value="KXN65468.1"/>
    <property type="molecule type" value="Genomic_DNA"/>
</dbReference>
<dbReference type="Pfam" id="PF00043">
    <property type="entry name" value="GST_C"/>
    <property type="match status" value="1"/>
</dbReference>
<dbReference type="PROSITE" id="PS50405">
    <property type="entry name" value="GST_CTER"/>
    <property type="match status" value="1"/>
</dbReference>
<sequence length="241" mass="27465">MVQPDITLYTVGTDNGWKASIALEVLGLPYKTQALSFAKNEQKEEWFLKINPNGRIPAIVDHSNGDFAVFESGAILLYLVQNYDPEHKLWPTDAKEQSEVVQWLMFQMGGIGPMQGQANHFKNYAPVKIDYAINRYINETKRLYSVLESRLKDREYLAANQLTIADISSFTWVWGSYALGIDLNEFPGVKAWVERIENLDAVQKGLDVPEANKHKVYKSDPEALKKRLEESAKWIQAANKQ</sequence>
<dbReference type="InterPro" id="IPR010987">
    <property type="entry name" value="Glutathione-S-Trfase_C-like"/>
</dbReference>
<evidence type="ECO:0000259" key="4">
    <source>
        <dbReference type="PROSITE" id="PS50405"/>
    </source>
</evidence>
<dbReference type="SUPFAM" id="SSF47616">
    <property type="entry name" value="GST C-terminal domain-like"/>
    <property type="match status" value="1"/>
</dbReference>
<evidence type="ECO:0000259" key="3">
    <source>
        <dbReference type="PROSITE" id="PS50404"/>
    </source>
</evidence>
<dbReference type="InterPro" id="IPR036282">
    <property type="entry name" value="Glutathione-S-Trfase_C_sf"/>
</dbReference>
<keyword evidence="5" id="KW-0808">Transferase</keyword>
<dbReference type="CDD" id="cd03048">
    <property type="entry name" value="GST_N_Ure2p_like"/>
    <property type="match status" value="1"/>
</dbReference>
<dbReference type="InterPro" id="IPR004045">
    <property type="entry name" value="Glutathione_S-Trfase_N"/>
</dbReference>
<dbReference type="SFLD" id="SFLDS00019">
    <property type="entry name" value="Glutathione_Transferase_(cytos"/>
    <property type="match status" value="1"/>
</dbReference>
<dbReference type="SFLD" id="SFLDG01151">
    <property type="entry name" value="Main.2:_Nu-like"/>
    <property type="match status" value="1"/>
</dbReference>
<dbReference type="SFLD" id="SFLDG00358">
    <property type="entry name" value="Main_(cytGST)"/>
    <property type="match status" value="1"/>
</dbReference>
<protein>
    <submittedName>
        <fullName evidence="5">Glutathione S-transferase</fullName>
    </submittedName>
</protein>
<dbReference type="PANTHER" id="PTHR44051:SF8">
    <property type="entry name" value="GLUTATHIONE S-TRANSFERASE GSTA"/>
    <property type="match status" value="1"/>
</dbReference>
<dbReference type="PROSITE" id="PS50404">
    <property type="entry name" value="GST_NTER"/>
    <property type="match status" value="1"/>
</dbReference>
<name>A0A137NRV1_CONC2</name>
<dbReference type="Proteomes" id="UP000070444">
    <property type="component" value="Unassembled WGS sequence"/>
</dbReference>
<feature type="domain" description="GST C-terminal" evidence="4">
    <location>
        <begin position="93"/>
        <end position="219"/>
    </location>
</feature>
<dbReference type="Gene3D" id="3.40.30.10">
    <property type="entry name" value="Glutaredoxin"/>
    <property type="match status" value="1"/>
</dbReference>
<dbReference type="SUPFAM" id="SSF52833">
    <property type="entry name" value="Thioredoxin-like"/>
    <property type="match status" value="1"/>
</dbReference>
<feature type="domain" description="GST N-terminal" evidence="3">
    <location>
        <begin position="3"/>
        <end position="87"/>
    </location>
</feature>
<accession>A0A137NRV1</accession>
<dbReference type="STRING" id="796925.A0A137NRV1"/>
<organism evidence="5 6">
    <name type="scientific">Conidiobolus coronatus (strain ATCC 28846 / CBS 209.66 / NRRL 28638)</name>
    <name type="common">Delacroixia coronata</name>
    <dbReference type="NCBI Taxonomy" id="796925"/>
    <lineage>
        <taxon>Eukaryota</taxon>
        <taxon>Fungi</taxon>
        <taxon>Fungi incertae sedis</taxon>
        <taxon>Zoopagomycota</taxon>
        <taxon>Entomophthoromycotina</taxon>
        <taxon>Entomophthoromycetes</taxon>
        <taxon>Entomophthorales</taxon>
        <taxon>Ancylistaceae</taxon>
        <taxon>Conidiobolus</taxon>
    </lineage>
</organism>
<keyword evidence="6" id="KW-1185">Reference proteome</keyword>
<dbReference type="InterPro" id="IPR040079">
    <property type="entry name" value="Glutathione_S-Trfase"/>
</dbReference>
<dbReference type="InterPro" id="IPR036249">
    <property type="entry name" value="Thioredoxin-like_sf"/>
</dbReference>
<dbReference type="OMA" id="FPITRKW"/>
<dbReference type="InterPro" id="IPR004046">
    <property type="entry name" value="GST_C"/>
</dbReference>
<evidence type="ECO:0000313" key="5">
    <source>
        <dbReference type="EMBL" id="KXN65468.1"/>
    </source>
</evidence>
<evidence type="ECO:0000256" key="1">
    <source>
        <dbReference type="ARBA" id="ARBA00007409"/>
    </source>
</evidence>
<dbReference type="Gene3D" id="1.20.1050.10">
    <property type="match status" value="1"/>
</dbReference>
<reference evidence="5 6" key="1">
    <citation type="journal article" date="2015" name="Genome Biol. Evol.">
        <title>Phylogenomic analyses indicate that early fungi evolved digesting cell walls of algal ancestors of land plants.</title>
        <authorList>
            <person name="Chang Y."/>
            <person name="Wang S."/>
            <person name="Sekimoto S."/>
            <person name="Aerts A.L."/>
            <person name="Choi C."/>
            <person name="Clum A."/>
            <person name="LaButti K.M."/>
            <person name="Lindquist E.A."/>
            <person name="Yee Ngan C."/>
            <person name="Ohm R.A."/>
            <person name="Salamov A.A."/>
            <person name="Grigoriev I.V."/>
            <person name="Spatafora J.W."/>
            <person name="Berbee M.L."/>
        </authorList>
    </citation>
    <scope>NUCLEOTIDE SEQUENCE [LARGE SCALE GENOMIC DNA]</scope>
    <source>
        <strain evidence="5 6">NRRL 28638</strain>
    </source>
</reference>
<proteinExistence type="inferred from homology"/>
<dbReference type="PANTHER" id="PTHR44051">
    <property type="entry name" value="GLUTATHIONE S-TRANSFERASE-RELATED"/>
    <property type="match status" value="1"/>
</dbReference>
<dbReference type="Pfam" id="PF02798">
    <property type="entry name" value="GST_N"/>
    <property type="match status" value="1"/>
</dbReference>